<dbReference type="PANTHER" id="PTHR47505:SF1">
    <property type="entry name" value="DNA UTILIZATION PROTEIN YHGH"/>
    <property type="match status" value="1"/>
</dbReference>
<comment type="similarity">
    <text evidence="1">Belongs to the ComF/GntX family.</text>
</comment>
<protein>
    <recommendedName>
        <fullName evidence="6">Phosphoribosyltransferase domain-containing protein</fullName>
    </recommendedName>
</protein>
<evidence type="ECO:0000259" key="3">
    <source>
        <dbReference type="Pfam" id="PF18912"/>
    </source>
</evidence>
<comment type="caution">
    <text evidence="4">The sequence shown here is derived from an EMBL/GenBank/DDBJ whole genome shotgun (WGS) entry which is preliminary data.</text>
</comment>
<dbReference type="EMBL" id="PFPK01000038">
    <property type="protein sequence ID" value="PIZ94595.1"/>
    <property type="molecule type" value="Genomic_DNA"/>
</dbReference>
<reference evidence="5" key="1">
    <citation type="submission" date="2017-09" db="EMBL/GenBank/DDBJ databases">
        <title>Depth-based differentiation of microbial function through sediment-hosted aquifers and enrichment of novel symbionts in the deep terrestrial subsurface.</title>
        <authorList>
            <person name="Probst A.J."/>
            <person name="Ladd B."/>
            <person name="Jarett J.K."/>
            <person name="Geller-Mcgrath D.E."/>
            <person name="Sieber C.M.K."/>
            <person name="Emerson J.B."/>
            <person name="Anantharaman K."/>
            <person name="Thomas B.C."/>
            <person name="Malmstrom R."/>
            <person name="Stieglmeier M."/>
            <person name="Klingl A."/>
            <person name="Woyke T."/>
            <person name="Ryan C.M."/>
            <person name="Banfield J.F."/>
        </authorList>
    </citation>
    <scope>NUCLEOTIDE SEQUENCE [LARGE SCALE GENOMIC DNA]</scope>
</reference>
<dbReference type="CDD" id="cd06223">
    <property type="entry name" value="PRTases_typeI"/>
    <property type="match status" value="1"/>
</dbReference>
<dbReference type="Gene3D" id="3.40.50.2020">
    <property type="match status" value="1"/>
</dbReference>
<evidence type="ECO:0000259" key="2">
    <source>
        <dbReference type="Pfam" id="PF00156"/>
    </source>
</evidence>
<dbReference type="PANTHER" id="PTHR47505">
    <property type="entry name" value="DNA UTILIZATION PROTEIN YHGH"/>
    <property type="match status" value="1"/>
</dbReference>
<evidence type="ECO:0000313" key="5">
    <source>
        <dbReference type="Proteomes" id="UP000228568"/>
    </source>
</evidence>
<dbReference type="InterPro" id="IPR000836">
    <property type="entry name" value="PRTase_dom"/>
</dbReference>
<dbReference type="InterPro" id="IPR044005">
    <property type="entry name" value="DZR_2"/>
</dbReference>
<name>A0A2M7V7A1_9BACT</name>
<evidence type="ECO:0008006" key="6">
    <source>
        <dbReference type="Google" id="ProtNLM"/>
    </source>
</evidence>
<dbReference type="Pfam" id="PF00156">
    <property type="entry name" value="Pribosyltran"/>
    <property type="match status" value="1"/>
</dbReference>
<feature type="domain" description="Phosphoribosyltransferase" evidence="2">
    <location>
        <begin position="158"/>
        <end position="231"/>
    </location>
</feature>
<feature type="domain" description="Double zinc ribbon" evidence="3">
    <location>
        <begin position="14"/>
        <end position="64"/>
    </location>
</feature>
<evidence type="ECO:0000313" key="4">
    <source>
        <dbReference type="EMBL" id="PIZ94595.1"/>
    </source>
</evidence>
<dbReference type="Proteomes" id="UP000228568">
    <property type="component" value="Unassembled WGS sequence"/>
</dbReference>
<accession>A0A2M7V7A1</accession>
<organism evidence="4 5">
    <name type="scientific">Candidatus Magasanikbacteria bacterium CG_4_10_14_0_2_um_filter_37_12</name>
    <dbReference type="NCBI Taxonomy" id="1974637"/>
    <lineage>
        <taxon>Bacteria</taxon>
        <taxon>Candidatus Magasanikiibacteriota</taxon>
    </lineage>
</organism>
<gene>
    <name evidence="4" type="ORF">COX81_03090</name>
</gene>
<evidence type="ECO:0000256" key="1">
    <source>
        <dbReference type="ARBA" id="ARBA00008007"/>
    </source>
</evidence>
<dbReference type="Pfam" id="PF18912">
    <property type="entry name" value="DZR_2"/>
    <property type="match status" value="1"/>
</dbReference>
<dbReference type="AlphaFoldDB" id="A0A2M7V7A1"/>
<sequence>MEGVIDTFFKTVKDYIFPVFCLGCKREGEWVCEKCFGSIDFSGQFFCPVCHQEEKEGMVCTKCVGRSFISKHVAIAKYQENELIGHIIHTLKYQYAEDILPMWKKIIETFFDQHKHLFSDFDLIVPVPLHKKRWAKRGFNQAEFIANFVGENTGLKVLSYVLIRRVNTSHQAKLSREERLTNLVSAFFIKDPANIIGKKIVLVDDVFTTGSTIQECAKSLMENGASEVVGFSIARG</sequence>
<proteinExistence type="inferred from homology"/>
<dbReference type="InterPro" id="IPR029057">
    <property type="entry name" value="PRTase-like"/>
</dbReference>
<dbReference type="SUPFAM" id="SSF53271">
    <property type="entry name" value="PRTase-like"/>
    <property type="match status" value="1"/>
</dbReference>
<dbReference type="InterPro" id="IPR051910">
    <property type="entry name" value="ComF/GntX_DNA_util-trans"/>
</dbReference>